<keyword evidence="6 17" id="KW-0436">Ligase</keyword>
<keyword evidence="11" id="KW-0460">Magnesium</keyword>
<evidence type="ECO:0000256" key="17">
    <source>
        <dbReference type="RuleBase" id="RU365063"/>
    </source>
</evidence>
<feature type="domain" description="Biotin carboxylation" evidence="19">
    <location>
        <begin position="1"/>
        <end position="446"/>
    </location>
</feature>
<comment type="function">
    <text evidence="1 17">This protein is a component of the acetyl coenzyme A carboxylase complex; first, biotin carboxylase catalyzes the carboxylation of the carrier protein and then the transcarboxylase transfers the carboxyl group to form malonyl-CoA.</text>
</comment>
<keyword evidence="5 17" id="KW-0444">Lipid biosynthesis</keyword>
<organism evidence="20 21">
    <name type="scientific">Clostridium algifaecis</name>
    <dbReference type="NCBI Taxonomy" id="1472040"/>
    <lineage>
        <taxon>Bacteria</taxon>
        <taxon>Bacillati</taxon>
        <taxon>Bacillota</taxon>
        <taxon>Clostridia</taxon>
        <taxon>Eubacteriales</taxon>
        <taxon>Clostridiaceae</taxon>
        <taxon>Clostridium</taxon>
    </lineage>
</organism>
<dbReference type="EMBL" id="JAGGLM010000023">
    <property type="protein sequence ID" value="MBP2033838.1"/>
    <property type="molecule type" value="Genomic_DNA"/>
</dbReference>
<dbReference type="SMART" id="SM00878">
    <property type="entry name" value="Biotin_carb_C"/>
    <property type="match status" value="1"/>
</dbReference>
<dbReference type="PANTHER" id="PTHR48095:SF2">
    <property type="entry name" value="BIOTIN CARBOXYLASE, CHLOROPLASTIC"/>
    <property type="match status" value="1"/>
</dbReference>
<protein>
    <recommendedName>
        <fullName evidence="4 17">Biotin carboxylase</fullName>
        <ecNumber evidence="4 17">6.3.4.14</ecNumber>
    </recommendedName>
    <alternativeName>
        <fullName evidence="17">Acetyl-coenzyme A carboxylase biotin carboxylase subunit A</fullName>
    </alternativeName>
</protein>
<dbReference type="Pfam" id="PF00289">
    <property type="entry name" value="Biotin_carb_N"/>
    <property type="match status" value="1"/>
</dbReference>
<evidence type="ECO:0000256" key="11">
    <source>
        <dbReference type="ARBA" id="ARBA00022842"/>
    </source>
</evidence>
<feature type="domain" description="ATP-grasp" evidence="18">
    <location>
        <begin position="120"/>
        <end position="317"/>
    </location>
</feature>
<dbReference type="InterPro" id="IPR005482">
    <property type="entry name" value="Biotin_COase_C"/>
</dbReference>
<dbReference type="PROSITE" id="PS50979">
    <property type="entry name" value="BC"/>
    <property type="match status" value="1"/>
</dbReference>
<evidence type="ECO:0000256" key="15">
    <source>
        <dbReference type="ARBA" id="ARBA00048600"/>
    </source>
</evidence>
<evidence type="ECO:0000313" key="21">
    <source>
        <dbReference type="Proteomes" id="UP001519307"/>
    </source>
</evidence>
<dbReference type="InterPro" id="IPR051602">
    <property type="entry name" value="ACC_Biotin_Carboxylase"/>
</dbReference>
<evidence type="ECO:0000256" key="4">
    <source>
        <dbReference type="ARBA" id="ARBA00013263"/>
    </source>
</evidence>
<name>A0ABS4KUV3_9CLOT</name>
<dbReference type="SUPFAM" id="SSF56059">
    <property type="entry name" value="Glutathione synthetase ATP-binding domain-like"/>
    <property type="match status" value="1"/>
</dbReference>
<dbReference type="NCBIfam" id="NF004085">
    <property type="entry name" value="PRK05586.1"/>
    <property type="match status" value="1"/>
</dbReference>
<dbReference type="NCBIfam" id="NF006367">
    <property type="entry name" value="PRK08591.1"/>
    <property type="match status" value="1"/>
</dbReference>
<dbReference type="Pfam" id="PF02786">
    <property type="entry name" value="CPSase_L_D2"/>
    <property type="match status" value="1"/>
</dbReference>
<evidence type="ECO:0000256" key="10">
    <source>
        <dbReference type="ARBA" id="ARBA00022840"/>
    </source>
</evidence>
<dbReference type="InterPro" id="IPR004549">
    <property type="entry name" value="Acetyl_CoA_COase_biotin_COase"/>
</dbReference>
<dbReference type="InterPro" id="IPR013815">
    <property type="entry name" value="ATP_grasp_subdomain_1"/>
</dbReference>
<proteinExistence type="predicted"/>
<evidence type="ECO:0000256" key="5">
    <source>
        <dbReference type="ARBA" id="ARBA00022516"/>
    </source>
</evidence>
<evidence type="ECO:0000256" key="9">
    <source>
        <dbReference type="ARBA" id="ARBA00022832"/>
    </source>
</evidence>
<comment type="subunit">
    <text evidence="3 17">Acetyl-CoA carboxylase is a heterohexamer of biotin carboxyl carrier protein, biotin carboxylase and the two subunits of carboxyl transferase in a 2:2 complex.</text>
</comment>
<evidence type="ECO:0000256" key="7">
    <source>
        <dbReference type="ARBA" id="ARBA00022723"/>
    </source>
</evidence>
<dbReference type="GO" id="GO:0003989">
    <property type="term" value="F:acetyl-CoA carboxylase activity"/>
    <property type="evidence" value="ECO:0007669"/>
    <property type="project" value="UniProtKB-EC"/>
</dbReference>
<evidence type="ECO:0000313" key="20">
    <source>
        <dbReference type="EMBL" id="MBP2033838.1"/>
    </source>
</evidence>
<dbReference type="InterPro" id="IPR005481">
    <property type="entry name" value="BC-like_N"/>
</dbReference>
<dbReference type="PANTHER" id="PTHR48095">
    <property type="entry name" value="PYRUVATE CARBOXYLASE SUBUNIT A"/>
    <property type="match status" value="1"/>
</dbReference>
<evidence type="ECO:0000259" key="18">
    <source>
        <dbReference type="PROSITE" id="PS50975"/>
    </source>
</evidence>
<comment type="catalytic activity">
    <reaction evidence="15 17">
        <text>N(6)-biotinyl-L-lysyl-[protein] + hydrogencarbonate + ATP = N(6)-carboxybiotinyl-L-lysyl-[protein] + ADP + phosphate + H(+)</text>
        <dbReference type="Rhea" id="RHEA:13501"/>
        <dbReference type="Rhea" id="RHEA-COMP:10505"/>
        <dbReference type="Rhea" id="RHEA-COMP:10506"/>
        <dbReference type="ChEBI" id="CHEBI:15378"/>
        <dbReference type="ChEBI" id="CHEBI:17544"/>
        <dbReference type="ChEBI" id="CHEBI:30616"/>
        <dbReference type="ChEBI" id="CHEBI:43474"/>
        <dbReference type="ChEBI" id="CHEBI:83144"/>
        <dbReference type="ChEBI" id="CHEBI:83145"/>
        <dbReference type="ChEBI" id="CHEBI:456216"/>
        <dbReference type="EC" id="6.3.4.14"/>
    </reaction>
</comment>
<dbReference type="InterPro" id="IPR011764">
    <property type="entry name" value="Biotin_carboxylation_dom"/>
</dbReference>
<keyword evidence="8 16" id="KW-0547">Nucleotide-binding</keyword>
<keyword evidence="14 17" id="KW-0092">Biotin</keyword>
<evidence type="ECO:0000256" key="6">
    <source>
        <dbReference type="ARBA" id="ARBA00022598"/>
    </source>
</evidence>
<dbReference type="Gene3D" id="3.30.470.20">
    <property type="entry name" value="ATP-grasp fold, B domain"/>
    <property type="match status" value="1"/>
</dbReference>
<dbReference type="NCBIfam" id="TIGR00514">
    <property type="entry name" value="accC"/>
    <property type="match status" value="1"/>
</dbReference>
<keyword evidence="12 17" id="KW-0443">Lipid metabolism</keyword>
<evidence type="ECO:0000256" key="16">
    <source>
        <dbReference type="PROSITE-ProRule" id="PRU00409"/>
    </source>
</evidence>
<evidence type="ECO:0000256" key="12">
    <source>
        <dbReference type="ARBA" id="ARBA00023098"/>
    </source>
</evidence>
<dbReference type="PROSITE" id="PS00867">
    <property type="entry name" value="CPSASE_2"/>
    <property type="match status" value="1"/>
</dbReference>
<dbReference type="RefSeq" id="WP_209703092.1">
    <property type="nucleotide sequence ID" value="NZ_JAGGLM010000023.1"/>
</dbReference>
<dbReference type="InterPro" id="IPR011761">
    <property type="entry name" value="ATP-grasp"/>
</dbReference>
<comment type="pathway">
    <text evidence="2 17">Lipid metabolism; malonyl-CoA biosynthesis; malonyl-CoA from acetyl-CoA: step 1/1.</text>
</comment>
<dbReference type="Gene3D" id="3.40.50.20">
    <property type="match status" value="1"/>
</dbReference>
<accession>A0ABS4KUV3</accession>
<keyword evidence="9 17" id="KW-0276">Fatty acid metabolism</keyword>
<evidence type="ECO:0000259" key="19">
    <source>
        <dbReference type="PROSITE" id="PS50979"/>
    </source>
</evidence>
<keyword evidence="21" id="KW-1185">Reference proteome</keyword>
<dbReference type="InterPro" id="IPR005479">
    <property type="entry name" value="CPAse_ATP-bd"/>
</dbReference>
<keyword evidence="13 17" id="KW-0275">Fatty acid biosynthesis</keyword>
<dbReference type="PROSITE" id="PS00866">
    <property type="entry name" value="CPSASE_1"/>
    <property type="match status" value="1"/>
</dbReference>
<dbReference type="Proteomes" id="UP001519307">
    <property type="component" value="Unassembled WGS sequence"/>
</dbReference>
<dbReference type="Pfam" id="PF02785">
    <property type="entry name" value="Biotin_carb_C"/>
    <property type="match status" value="1"/>
</dbReference>
<dbReference type="InterPro" id="IPR016185">
    <property type="entry name" value="PreATP-grasp_dom_sf"/>
</dbReference>
<keyword evidence="7" id="KW-0479">Metal-binding</keyword>
<dbReference type="SUPFAM" id="SSF51246">
    <property type="entry name" value="Rudiment single hybrid motif"/>
    <property type="match status" value="1"/>
</dbReference>
<comment type="caution">
    <text evidence="20">The sequence shown here is derived from an EMBL/GenBank/DDBJ whole genome shotgun (WGS) entry which is preliminary data.</text>
</comment>
<dbReference type="InterPro" id="IPR011054">
    <property type="entry name" value="Rudment_hybrid_motif"/>
</dbReference>
<evidence type="ECO:0000256" key="1">
    <source>
        <dbReference type="ARBA" id="ARBA00003761"/>
    </source>
</evidence>
<dbReference type="EC" id="6.3.4.14" evidence="4 17"/>
<sequence length="452" mass="50130">MFSKILIANRGEIAVRIIRACREMGIQTVAVYSEADKDALHVQMADEAICIGPASPKDSYLNVQNIISATVLSGAQAIHPGFGFLSENSKFASICKQCNITFIGPTPECIENMGNKSNARDIMEKSGVPVVPGSKGAISNESELLETARKIGYPVMIKASAGGGGRGIRIVYKEEEIVKNYENAKTEAKSAFGDDTIYMEKFIEKPKHVEIQILGDNFGNIVYLGERDCSMQRRNQKVMEEAPSPIMTEELRKSMGETAVMAAKVVNYNNAGTIEFLLDAKGSYYFMEMNTRIQVEHAITEMVTGIDLVKEQIKIAAGEKLGFSQEDIKIQGHSIECRINAEDVSKNFMPSPGKITDLYVPGGFNVRVDSAVYSGYVIPPYYDSMIAKLIVYGVDRQEAIDRMRRALGEFIIEGVSTNIDFQFDLLNSDEFINGNYDTKYVEKFIKDSTYKN</sequence>
<dbReference type="GO" id="GO:0004075">
    <property type="term" value="F:biotin carboxylase activity"/>
    <property type="evidence" value="ECO:0007669"/>
    <property type="project" value="UniProtKB-EC"/>
</dbReference>
<gene>
    <name evidence="20" type="ORF">J2Z42_002545</name>
</gene>
<evidence type="ECO:0000256" key="13">
    <source>
        <dbReference type="ARBA" id="ARBA00023160"/>
    </source>
</evidence>
<keyword evidence="10 16" id="KW-0067">ATP-binding</keyword>
<reference evidence="20 21" key="1">
    <citation type="submission" date="2021-03" db="EMBL/GenBank/DDBJ databases">
        <title>Genomic Encyclopedia of Type Strains, Phase IV (KMG-IV): sequencing the most valuable type-strain genomes for metagenomic binning, comparative biology and taxonomic classification.</title>
        <authorList>
            <person name="Goeker M."/>
        </authorList>
    </citation>
    <scope>NUCLEOTIDE SEQUENCE [LARGE SCALE GENOMIC DNA]</scope>
    <source>
        <strain evidence="20 21">DSM 28783</strain>
    </source>
</reference>
<evidence type="ECO:0000256" key="8">
    <source>
        <dbReference type="ARBA" id="ARBA00022741"/>
    </source>
</evidence>
<evidence type="ECO:0000256" key="3">
    <source>
        <dbReference type="ARBA" id="ARBA00011750"/>
    </source>
</evidence>
<evidence type="ECO:0000256" key="2">
    <source>
        <dbReference type="ARBA" id="ARBA00004956"/>
    </source>
</evidence>
<dbReference type="SUPFAM" id="SSF52440">
    <property type="entry name" value="PreATP-grasp domain"/>
    <property type="match status" value="1"/>
</dbReference>
<dbReference type="Gene3D" id="3.30.1490.20">
    <property type="entry name" value="ATP-grasp fold, A domain"/>
    <property type="match status" value="1"/>
</dbReference>
<dbReference type="PROSITE" id="PS50975">
    <property type="entry name" value="ATP_GRASP"/>
    <property type="match status" value="1"/>
</dbReference>
<evidence type="ECO:0000256" key="14">
    <source>
        <dbReference type="ARBA" id="ARBA00023267"/>
    </source>
</evidence>